<dbReference type="EMBL" id="CP065956">
    <property type="protein sequence ID" value="QSR85924.1"/>
    <property type="molecule type" value="Genomic_DNA"/>
</dbReference>
<evidence type="ECO:0008006" key="3">
    <source>
        <dbReference type="Google" id="ProtNLM"/>
    </source>
</evidence>
<proteinExistence type="predicted"/>
<gene>
    <name evidence="1" type="ORF">EM20IM_05200</name>
</gene>
<dbReference type="Proteomes" id="UP000663088">
    <property type="component" value="Chromosome"/>
</dbReference>
<name>A0ABX7PSG4_9BACT</name>
<reference evidence="1 2" key="1">
    <citation type="submission" date="2020-12" db="EMBL/GenBank/DDBJ databases">
        <authorList>
            <person name="Awala S.I."/>
            <person name="Gwak J.-H."/>
            <person name="Kim S.-J."/>
            <person name="Rhee S.-K."/>
        </authorList>
    </citation>
    <scope>NUCLEOTIDE SEQUENCE [LARGE SCALE GENOMIC DNA]</scope>
    <source>
        <strain evidence="1 2">IT5</strain>
    </source>
</reference>
<accession>A0ABX7PSG4</accession>
<sequence length="95" mass="10462">MKLYNGLLLELATGWAVGVANRSVAHRPFPHHHCRAASSIKEKCWVQSKVLASSRNFLQSEIMTGFPSRATKNGCQKEKGSIVVAPLPQTSFLLK</sequence>
<evidence type="ECO:0000313" key="2">
    <source>
        <dbReference type="Proteomes" id="UP000663088"/>
    </source>
</evidence>
<organism evidence="1 2">
    <name type="scientific">Candidatus Methylacidiphilum infernorum</name>
    <dbReference type="NCBI Taxonomy" id="511746"/>
    <lineage>
        <taxon>Bacteria</taxon>
        <taxon>Pseudomonadati</taxon>
        <taxon>Verrucomicrobiota</taxon>
        <taxon>Methylacidiphilae</taxon>
        <taxon>Methylacidiphilales</taxon>
        <taxon>Methylacidiphilaceae</taxon>
        <taxon>Methylacidiphilum (ex Ratnadevi et al. 2023)</taxon>
    </lineage>
</organism>
<protein>
    <recommendedName>
        <fullName evidence="3">Secreted protein</fullName>
    </recommendedName>
</protein>
<evidence type="ECO:0000313" key="1">
    <source>
        <dbReference type="EMBL" id="QSR85924.1"/>
    </source>
</evidence>
<keyword evidence="2" id="KW-1185">Reference proteome</keyword>
<dbReference type="RefSeq" id="WP_206843470.1">
    <property type="nucleotide sequence ID" value="NZ_CP065956.1"/>
</dbReference>